<organism evidence="1">
    <name type="scientific">Bacteroides fragilis</name>
    <dbReference type="NCBI Taxonomy" id="817"/>
    <lineage>
        <taxon>Bacteria</taxon>
        <taxon>Pseudomonadati</taxon>
        <taxon>Bacteroidota</taxon>
        <taxon>Bacteroidia</taxon>
        <taxon>Bacteroidales</taxon>
        <taxon>Bacteroidaceae</taxon>
        <taxon>Bacteroides</taxon>
    </lineage>
</organism>
<sequence length="99" mass="11225">MNKSCSTGGKILLSLLLLGLLLPKVFPLKKKTFSFLRPSLKNQYTKKRTVLQDYPCKNCCCIVSGNFEGIPQTGEAAGIFHRKNFCEWNYHSISILQKQ</sequence>
<protein>
    <submittedName>
        <fullName evidence="1">Uncharacterized protein</fullName>
    </submittedName>
</protein>
<dbReference type="EMBL" id="VWDL01000038">
    <property type="protein sequence ID" value="KAA4872893.1"/>
    <property type="molecule type" value="Genomic_DNA"/>
</dbReference>
<reference evidence="1" key="1">
    <citation type="journal article" date="2019" name="Nat. Med.">
        <title>A library of human gut bacterial isolates paired with longitudinal multiomics data enables mechanistic microbiome research.</title>
        <authorList>
            <person name="Poyet M."/>
            <person name="Groussin M."/>
            <person name="Gibbons S.M."/>
            <person name="Avila-Pacheco J."/>
            <person name="Jiang X."/>
            <person name="Kearney S.M."/>
            <person name="Perrotta A.R."/>
            <person name="Berdy B."/>
            <person name="Zhao S."/>
            <person name="Lieberman T.D."/>
            <person name="Swanson P.K."/>
            <person name="Smith M."/>
            <person name="Roesemann S."/>
            <person name="Alexander J.E."/>
            <person name="Rich S.A."/>
            <person name="Livny J."/>
            <person name="Vlamakis H."/>
            <person name="Clish C."/>
            <person name="Bullock K."/>
            <person name="Deik A."/>
            <person name="Scott J."/>
            <person name="Pierce K.A."/>
            <person name="Xavier R.J."/>
            <person name="Alm E.J."/>
        </authorList>
    </citation>
    <scope>NUCLEOTIDE SEQUENCE</scope>
    <source>
        <strain evidence="1">BIOML-A74</strain>
    </source>
</reference>
<proteinExistence type="predicted"/>
<dbReference type="AlphaFoldDB" id="A0A642G3A1"/>
<name>A0A642G3A1_BACFG</name>
<gene>
    <name evidence="1" type="ORF">F3B29_23480</name>
</gene>
<accession>A0A642G3A1</accession>
<comment type="caution">
    <text evidence="1">The sequence shown here is derived from an EMBL/GenBank/DDBJ whole genome shotgun (WGS) entry which is preliminary data.</text>
</comment>
<evidence type="ECO:0000313" key="1">
    <source>
        <dbReference type="EMBL" id="KAA4872893.1"/>
    </source>
</evidence>